<dbReference type="Proteomes" id="UP001312865">
    <property type="component" value="Unassembled WGS sequence"/>
</dbReference>
<name>A0ABU8HEG6_9BACI</name>
<keyword evidence="2" id="KW-1185">Reference proteome</keyword>
<evidence type="ECO:0008006" key="3">
    <source>
        <dbReference type="Google" id="ProtNLM"/>
    </source>
</evidence>
<dbReference type="RefSeq" id="WP_336587199.1">
    <property type="nucleotide sequence ID" value="NZ_JBBAXC010000009.1"/>
</dbReference>
<dbReference type="SUPFAM" id="SSF51126">
    <property type="entry name" value="Pectin lyase-like"/>
    <property type="match status" value="2"/>
</dbReference>
<protein>
    <recommendedName>
        <fullName evidence="3">Right-handed parallel beta-helix repeat-containing protein</fullName>
    </recommendedName>
</protein>
<dbReference type="SMART" id="SM00710">
    <property type="entry name" value="PbH1"/>
    <property type="match status" value="8"/>
</dbReference>
<gene>
    <name evidence="1" type="ORF">WAK64_11895</name>
</gene>
<evidence type="ECO:0000313" key="2">
    <source>
        <dbReference type="Proteomes" id="UP001312865"/>
    </source>
</evidence>
<dbReference type="InterPro" id="IPR006626">
    <property type="entry name" value="PbH1"/>
</dbReference>
<evidence type="ECO:0000313" key="1">
    <source>
        <dbReference type="EMBL" id="MEI5907755.1"/>
    </source>
</evidence>
<reference evidence="1 2" key="1">
    <citation type="journal article" date="2018" name="J. Microbiol.">
        <title>Bacillus spongiae sp. nov., isolated from sponge of Jeju Island.</title>
        <authorList>
            <person name="Lee G.E."/>
            <person name="Im W.T."/>
            <person name="Park J.S."/>
        </authorList>
    </citation>
    <scope>NUCLEOTIDE SEQUENCE [LARGE SCALE GENOMIC DNA]</scope>
    <source>
        <strain evidence="1 2">135PIL107-10</strain>
    </source>
</reference>
<dbReference type="InterPro" id="IPR011050">
    <property type="entry name" value="Pectin_lyase_fold/virulence"/>
</dbReference>
<organism evidence="1 2">
    <name type="scientific">Bacillus spongiae</name>
    <dbReference type="NCBI Taxonomy" id="2683610"/>
    <lineage>
        <taxon>Bacteria</taxon>
        <taxon>Bacillati</taxon>
        <taxon>Bacillota</taxon>
        <taxon>Bacilli</taxon>
        <taxon>Bacillales</taxon>
        <taxon>Bacillaceae</taxon>
        <taxon>Bacillus</taxon>
    </lineage>
</organism>
<accession>A0ABU8HEG6</accession>
<dbReference type="EMBL" id="JBBAXC010000009">
    <property type="protein sequence ID" value="MEI5907755.1"/>
    <property type="molecule type" value="Genomic_DNA"/>
</dbReference>
<comment type="caution">
    <text evidence="1">The sequence shown here is derived from an EMBL/GenBank/DDBJ whole genome shotgun (WGS) entry which is preliminary data.</text>
</comment>
<proteinExistence type="predicted"/>
<sequence length="897" mass="99899">MEGEIRKLKELDDIIYPITRASAVYLSKDTTVEQKTRELEHLIKNNSGLNYLSDVNASSPVEGDVLTYIRGEWKSKPLGGNMNIELETWGISQGFPTKPYSEDDYLQAFNNVEAINEALKYAKEAGYSSATLPTGDYSVCYPEPIELQSHLTLNLGGARLKVMYDSENRSPFDSSSDPVYLFGGSLFVFSGVKNAHLTNGEVIGDMYERSFVSSGEVAVEHTNGVQIKNGSSFCSVSSCEVHGFAGDCLTFVSGGRDRGGMTVGATSGSINEQTGALEPAQDANSNTVYSPEFIIDREKHYKTFSLGGQGYSRNTTLNDKYVDVFFYGEGDVFIGVLKGMKVQTPISIPIEAEKFRMMFYEETDENKDFQIFINWGSDCHHNVVEYNEFYNGHRGGLQLGGSYNIIQHNIIRDSGKFTNTFLDGIPAFNDTTRYLINQEDSFGENSIIRYNHLSGGFHALLLRSWSIMVEGNVINNITASALVLYSIEYASIKGNYIQSGGIHLNGSGLPGKVIIEGNFLREVNFSNVDYSVICVNNHIRGSIDTGDAVFENNWIFFKDTALSISGNKINKNCFLAEKGFEAIKPAANIFKLYDGEAIFSNNDFYNVKLFLNLSVGKVKFKDCLFVKSELYTSVSSIDFMLEVEDGKSMDSYFNIRSSPMKDSFKCLIKGMQFSISESYEHDALINILVTTYNNVQNVFTLTIKDCHFIIEQSELAQIIEYNYLYIDQSSVHLLNNSFQYVGDQVLYSNYFDHINRVASAVIADNKLDNIVFRDDFSNVQKFSFFDPDKKGLTEPNEGYFNKGDIYYNANPAPGGYIGWVALNQGYANQVSWIAEMNYEVGDIVNSNNTVYLCTVEGTSGTTGPNHDADQGTAIDGTVTWSYLGNLAVFKSYGPISL</sequence>